<evidence type="ECO:0000256" key="2">
    <source>
        <dbReference type="ARBA" id="ARBA00007092"/>
    </source>
</evidence>
<keyword evidence="5 7" id="KW-0460">Magnesium</keyword>
<keyword evidence="3 7" id="KW-0479">Metal-binding</keyword>
<comment type="caution">
    <text evidence="12">The sequence shown here is derived from an EMBL/GenBank/DDBJ whole genome shotgun (WGS) entry which is preliminary data.</text>
</comment>
<dbReference type="NCBIfam" id="TIGR00633">
    <property type="entry name" value="xth"/>
    <property type="match status" value="1"/>
</dbReference>
<dbReference type="Proteomes" id="UP001438707">
    <property type="component" value="Unassembled WGS sequence"/>
</dbReference>
<dbReference type="GO" id="GO:0003906">
    <property type="term" value="F:DNA-(apurinic or apyrimidinic site) endonuclease activity"/>
    <property type="evidence" value="ECO:0007669"/>
    <property type="project" value="TreeGrafter"/>
</dbReference>
<dbReference type="GO" id="GO:0003677">
    <property type="term" value="F:DNA binding"/>
    <property type="evidence" value="ECO:0007669"/>
    <property type="project" value="InterPro"/>
</dbReference>
<feature type="site" description="Important for catalytic activity" evidence="8">
    <location>
        <position position="478"/>
    </location>
</feature>
<evidence type="ECO:0000256" key="8">
    <source>
        <dbReference type="PIRSR" id="PIRSR604808-3"/>
    </source>
</evidence>
<accession>A0AAW1QCT2</accession>
<dbReference type="PANTHER" id="PTHR22748">
    <property type="entry name" value="AP ENDONUCLEASE"/>
    <property type="match status" value="1"/>
</dbReference>
<reference evidence="12 13" key="1">
    <citation type="journal article" date="2024" name="Nat. Commun.">
        <title>Phylogenomics reveals the evolutionary origins of lichenization in chlorophyte algae.</title>
        <authorList>
            <person name="Puginier C."/>
            <person name="Libourel C."/>
            <person name="Otte J."/>
            <person name="Skaloud P."/>
            <person name="Haon M."/>
            <person name="Grisel S."/>
            <person name="Petersen M."/>
            <person name="Berrin J.G."/>
            <person name="Delaux P.M."/>
            <person name="Dal Grande F."/>
            <person name="Keller J."/>
        </authorList>
    </citation>
    <scope>NUCLEOTIDE SEQUENCE [LARGE SCALE GENOMIC DNA]</scope>
    <source>
        <strain evidence="12 13">SAG 2145</strain>
    </source>
</reference>
<dbReference type="AlphaFoldDB" id="A0AAW1QCT2"/>
<dbReference type="CDD" id="cd09087">
    <property type="entry name" value="Ape1-like_AP-endo"/>
    <property type="match status" value="1"/>
</dbReference>
<feature type="domain" description="Endonuclease/exonuclease/phosphatase" evidence="11">
    <location>
        <begin position="254"/>
        <end position="504"/>
    </location>
</feature>
<evidence type="ECO:0000313" key="13">
    <source>
        <dbReference type="Proteomes" id="UP001438707"/>
    </source>
</evidence>
<dbReference type="GO" id="GO:0046872">
    <property type="term" value="F:metal ion binding"/>
    <property type="evidence" value="ECO:0007669"/>
    <property type="project" value="UniProtKB-KW"/>
</dbReference>
<comment type="similarity">
    <text evidence="2 9">Belongs to the DNA repair enzymes AP/ExoA family.</text>
</comment>
<feature type="active site" description="Proton acceptor" evidence="6">
    <location>
        <position position="504"/>
    </location>
</feature>
<protein>
    <recommendedName>
        <fullName evidence="9">DNA-(apurinic or apyrimidinic site) endonuclease</fullName>
        <ecNumber evidence="9">3.1.-.-</ecNumber>
    </recommendedName>
</protein>
<dbReference type="Pfam" id="PF03372">
    <property type="entry name" value="Exo_endo_phos"/>
    <property type="match status" value="1"/>
</dbReference>
<dbReference type="GO" id="GO:0008311">
    <property type="term" value="F:double-stranded DNA 3'-5' DNA exonuclease activity"/>
    <property type="evidence" value="ECO:0007669"/>
    <property type="project" value="TreeGrafter"/>
</dbReference>
<feature type="binding site" evidence="7">
    <location>
        <position position="257"/>
    </location>
    <ligand>
        <name>Mg(2+)</name>
        <dbReference type="ChEBI" id="CHEBI:18420"/>
        <label>1</label>
    </ligand>
</feature>
<gene>
    <name evidence="12" type="ORF">WJX74_001265</name>
</gene>
<dbReference type="SUPFAM" id="SSF56219">
    <property type="entry name" value="DNase I-like"/>
    <property type="match status" value="1"/>
</dbReference>
<feature type="compositionally biased region" description="Basic residues" evidence="10">
    <location>
        <begin position="87"/>
        <end position="97"/>
    </location>
</feature>
<evidence type="ECO:0000259" key="11">
    <source>
        <dbReference type="Pfam" id="PF03372"/>
    </source>
</evidence>
<feature type="binding site" evidence="7">
    <location>
        <position position="408"/>
    </location>
    <ligand>
        <name>Mg(2+)</name>
        <dbReference type="ChEBI" id="CHEBI:18420"/>
        <label>1</label>
    </ligand>
</feature>
<dbReference type="GO" id="GO:0008081">
    <property type="term" value="F:phosphoric diester hydrolase activity"/>
    <property type="evidence" value="ECO:0007669"/>
    <property type="project" value="TreeGrafter"/>
</dbReference>
<evidence type="ECO:0000256" key="10">
    <source>
        <dbReference type="SAM" id="MobiDB-lite"/>
    </source>
</evidence>
<dbReference type="NCBIfam" id="TIGR00195">
    <property type="entry name" value="exoDNase_III"/>
    <property type="match status" value="1"/>
</dbReference>
<dbReference type="EC" id="3.1.-.-" evidence="9"/>
<dbReference type="PROSITE" id="PS51435">
    <property type="entry name" value="AP_NUCLEASE_F1_4"/>
    <property type="match status" value="1"/>
</dbReference>
<feature type="region of interest" description="Disordered" evidence="10">
    <location>
        <begin position="178"/>
        <end position="233"/>
    </location>
</feature>
<keyword evidence="9" id="KW-0227">DNA damage</keyword>
<dbReference type="InterPro" id="IPR020848">
    <property type="entry name" value="AP_endonuclease_F1_CS"/>
</dbReference>
<name>A0AAW1QCT2_9CHLO</name>
<keyword evidence="7" id="KW-0464">Manganese</keyword>
<dbReference type="InterPro" id="IPR036691">
    <property type="entry name" value="Endo/exonu/phosph_ase_sf"/>
</dbReference>
<comment type="cofactor">
    <cofactor evidence="7 9">
        <name>Mg(2+)</name>
        <dbReference type="ChEBI" id="CHEBI:18420"/>
    </cofactor>
    <cofactor evidence="7 9">
        <name>Mn(2+)</name>
        <dbReference type="ChEBI" id="CHEBI:29035"/>
    </cofactor>
    <text evidence="7 9">Probably binds two magnesium or manganese ions per subunit.</text>
</comment>
<feature type="binding site" evidence="7">
    <location>
        <position position="504"/>
    </location>
    <ligand>
        <name>Mg(2+)</name>
        <dbReference type="ChEBI" id="CHEBI:18420"/>
        <label>1</label>
    </ligand>
</feature>
<keyword evidence="4" id="KW-0378">Hydrolase</keyword>
<dbReference type="InterPro" id="IPR005135">
    <property type="entry name" value="Endo/exonuclease/phosphatase"/>
</dbReference>
<evidence type="ECO:0000256" key="3">
    <source>
        <dbReference type="ARBA" id="ARBA00022723"/>
    </source>
</evidence>
<dbReference type="GO" id="GO:0005634">
    <property type="term" value="C:nucleus"/>
    <property type="evidence" value="ECO:0007669"/>
    <property type="project" value="TreeGrafter"/>
</dbReference>
<keyword evidence="9" id="KW-0234">DNA repair</keyword>
<evidence type="ECO:0000256" key="9">
    <source>
        <dbReference type="RuleBase" id="RU362131"/>
    </source>
</evidence>
<dbReference type="GO" id="GO:0006284">
    <property type="term" value="P:base-excision repair"/>
    <property type="evidence" value="ECO:0007669"/>
    <property type="project" value="TreeGrafter"/>
</dbReference>
<dbReference type="InterPro" id="IPR004808">
    <property type="entry name" value="AP_endonuc_1"/>
</dbReference>
<feature type="site" description="Interaction with DNA substrate" evidence="8">
    <location>
        <position position="504"/>
    </location>
</feature>
<evidence type="ECO:0000256" key="5">
    <source>
        <dbReference type="ARBA" id="ARBA00022842"/>
    </source>
</evidence>
<evidence type="ECO:0000256" key="7">
    <source>
        <dbReference type="PIRSR" id="PIRSR604808-2"/>
    </source>
</evidence>
<dbReference type="PANTHER" id="PTHR22748:SF6">
    <property type="entry name" value="DNA-(APURINIC OR APYRIMIDINIC SITE) ENDONUCLEASE"/>
    <property type="match status" value="1"/>
</dbReference>
<comment type="cofactor">
    <cofactor evidence="1">
        <name>Mn(2+)</name>
        <dbReference type="ChEBI" id="CHEBI:29035"/>
    </cofactor>
</comment>
<evidence type="ECO:0000256" key="1">
    <source>
        <dbReference type="ARBA" id="ARBA00001936"/>
    </source>
</evidence>
<feature type="active site" description="Proton donor/acceptor" evidence="6">
    <location>
        <position position="406"/>
    </location>
</feature>
<keyword evidence="13" id="KW-1185">Reference proteome</keyword>
<feature type="binding site" evidence="7">
    <location>
        <position position="503"/>
    </location>
    <ligand>
        <name>Mg(2+)</name>
        <dbReference type="ChEBI" id="CHEBI:18420"/>
        <label>1</label>
    </ligand>
</feature>
<organism evidence="12 13">
    <name type="scientific">Apatococcus lobatus</name>
    <dbReference type="NCBI Taxonomy" id="904363"/>
    <lineage>
        <taxon>Eukaryota</taxon>
        <taxon>Viridiplantae</taxon>
        <taxon>Chlorophyta</taxon>
        <taxon>core chlorophytes</taxon>
        <taxon>Trebouxiophyceae</taxon>
        <taxon>Chlorellales</taxon>
        <taxon>Chlorellaceae</taxon>
        <taxon>Apatococcus</taxon>
    </lineage>
</organism>
<feature type="site" description="Transition state stabilizer" evidence="8">
    <location>
        <position position="408"/>
    </location>
</feature>
<dbReference type="EMBL" id="JALJOS010000056">
    <property type="protein sequence ID" value="KAK9818714.1"/>
    <property type="molecule type" value="Genomic_DNA"/>
</dbReference>
<feature type="binding site" evidence="7">
    <location>
        <position position="406"/>
    </location>
    <ligand>
        <name>Mg(2+)</name>
        <dbReference type="ChEBI" id="CHEBI:18420"/>
        <label>1</label>
    </ligand>
</feature>
<dbReference type="PROSITE" id="PS00728">
    <property type="entry name" value="AP_NUCLEASE_F1_3"/>
    <property type="match status" value="1"/>
</dbReference>
<evidence type="ECO:0000256" key="6">
    <source>
        <dbReference type="PIRSR" id="PIRSR604808-1"/>
    </source>
</evidence>
<feature type="compositionally biased region" description="Basic residues" evidence="10">
    <location>
        <begin position="122"/>
        <end position="132"/>
    </location>
</feature>
<dbReference type="Gene3D" id="3.60.10.10">
    <property type="entry name" value="Endonuclease/exonuclease/phosphatase"/>
    <property type="match status" value="1"/>
</dbReference>
<feature type="active site" evidence="6">
    <location>
        <position position="366"/>
    </location>
</feature>
<evidence type="ECO:0000256" key="4">
    <source>
        <dbReference type="ARBA" id="ARBA00022801"/>
    </source>
</evidence>
<feature type="binding site" evidence="7">
    <location>
        <position position="288"/>
    </location>
    <ligand>
        <name>Mg(2+)</name>
        <dbReference type="ChEBI" id="CHEBI:18420"/>
        <label>1</label>
    </ligand>
</feature>
<dbReference type="FunFam" id="3.60.10.10:FF:000041">
    <property type="entry name" value="DNA-(apurinic or apyrimidinic site) lyase"/>
    <property type="match status" value="1"/>
</dbReference>
<feature type="region of interest" description="Disordered" evidence="10">
    <location>
        <begin position="72"/>
        <end position="133"/>
    </location>
</feature>
<evidence type="ECO:0000313" key="12">
    <source>
        <dbReference type="EMBL" id="KAK9818714.1"/>
    </source>
</evidence>
<sequence length="516" mass="56109">MIASCLGSVGRSSKARRALFLFNRFSCARSGTTSLLSASKPACTREPFGLKLASPTPSLVIRGMSSAAAASSDGTAIGAAQPARGAKSTRPRGRPRKLATQDAAVQGDGSTMTPAQTAKPAPKGRKSGRKATGHQALYHSNKLRQLLVVPSTAPHCHSWALRSLDGLAGHAVILRMAANKPDAKSKSPRKKKSVAKPDPDAVQADAVAEGVGEGVAPAPAPKRRKKAEAPPPAVVYSTDMRPARLQKDQRINIVSWNVCSLPVLLRKDPEALTRLVEAEDVDVICLQETKLQGKATEATEELLGLLGWQCIWSCSTARLGYSGTAIFCRARFKPLLSTYGIGDAELDQEGRTITAEFPGFHLVNVYTPNAGEGLKRLDYRIKQWDVKFAEYVAKLSKTKPVVCCGDLNCAHHPIDIHSPKTNKKSAGFTQEERDSFGTNLLGRGLVDTFRRQYPEIAGYTWWSRRLKCREKNKGWRLDYFLVSEPLMPQVYDCYHLPSVDGSDHCPVGIVLRKGMP</sequence>
<proteinExistence type="inferred from homology"/>